<sequence>MRYGLSGAGVVAWDEATQQWLCVAPHGGAPLLEILALTSDQQLALLEHARRRQATGVAPSGLPFPLQSLRAYALWESHMVNGAKGMVRRFAPPLLRHIAKGYELVTGQVFPALKPRANFYRYPQFYMSNHRSVIPDGAALSWPAFAGVLDFELEIGVVIARETRNPSPERAVDAIGGFVVMNDWSARDMQWDDTRKGTFGGLVKAKTFAGAMSAIVVTPDEVLPRWGDIRGRVRVNGDVWCEGSTANSMYGLGDMVAYAAWGESLRAGDVLSTGTLPGCCGLELGRFPQAGDAVRLEIDGIGTLTNTIEKKHQLNMETDLHRGTFCR</sequence>
<dbReference type="Pfam" id="PF01557">
    <property type="entry name" value="FAA_hydrolase"/>
    <property type="match status" value="1"/>
</dbReference>
<reference evidence="2 3" key="1">
    <citation type="submission" date="2020-07" db="EMBL/GenBank/DDBJ databases">
        <title>Novel species isolated from subtropical streams in China.</title>
        <authorList>
            <person name="Lu H."/>
        </authorList>
    </citation>
    <scope>NUCLEOTIDE SEQUENCE [LARGE SCALE GENOMIC DNA]</scope>
    <source>
        <strain evidence="2 3">LX20W</strain>
    </source>
</reference>
<organism evidence="2 3">
    <name type="scientific">Rugamonas brunnea</name>
    <dbReference type="NCBI Taxonomy" id="2758569"/>
    <lineage>
        <taxon>Bacteria</taxon>
        <taxon>Pseudomonadati</taxon>
        <taxon>Pseudomonadota</taxon>
        <taxon>Betaproteobacteria</taxon>
        <taxon>Burkholderiales</taxon>
        <taxon>Oxalobacteraceae</taxon>
        <taxon>Telluria group</taxon>
        <taxon>Rugamonas</taxon>
    </lineage>
</organism>
<dbReference type="GO" id="GO:0016787">
    <property type="term" value="F:hydrolase activity"/>
    <property type="evidence" value="ECO:0007669"/>
    <property type="project" value="UniProtKB-KW"/>
</dbReference>
<feature type="domain" description="Fumarylacetoacetase-like C-terminal" evidence="1">
    <location>
        <begin position="120"/>
        <end position="308"/>
    </location>
</feature>
<dbReference type="PANTHER" id="PTHR43211">
    <property type="entry name" value="FUMARYLACETOACETATE HYDROLASE"/>
    <property type="match status" value="1"/>
</dbReference>
<evidence type="ECO:0000259" key="1">
    <source>
        <dbReference type="Pfam" id="PF01557"/>
    </source>
</evidence>
<keyword evidence="2" id="KW-0378">Hydrolase</keyword>
<dbReference type="SUPFAM" id="SSF56529">
    <property type="entry name" value="FAH"/>
    <property type="match status" value="1"/>
</dbReference>
<evidence type="ECO:0000313" key="2">
    <source>
        <dbReference type="EMBL" id="MBA5639133.1"/>
    </source>
</evidence>
<dbReference type="Proteomes" id="UP000534388">
    <property type="component" value="Unassembled WGS sequence"/>
</dbReference>
<dbReference type="RefSeq" id="WP_182165391.1">
    <property type="nucleotide sequence ID" value="NZ_JACEZT010000013.1"/>
</dbReference>
<dbReference type="EMBL" id="JACEZT010000013">
    <property type="protein sequence ID" value="MBA5639133.1"/>
    <property type="molecule type" value="Genomic_DNA"/>
</dbReference>
<gene>
    <name evidence="2" type="ORF">H3H37_18900</name>
</gene>
<evidence type="ECO:0000313" key="3">
    <source>
        <dbReference type="Proteomes" id="UP000534388"/>
    </source>
</evidence>
<dbReference type="AlphaFoldDB" id="A0A7W2IDB0"/>
<comment type="caution">
    <text evidence="2">The sequence shown here is derived from an EMBL/GenBank/DDBJ whole genome shotgun (WGS) entry which is preliminary data.</text>
</comment>
<protein>
    <submittedName>
        <fullName evidence="2">Fumarylacetoacetate hydrolase family protein</fullName>
    </submittedName>
</protein>
<dbReference type="Gene3D" id="3.90.850.10">
    <property type="entry name" value="Fumarylacetoacetase-like, C-terminal domain"/>
    <property type="match status" value="1"/>
</dbReference>
<keyword evidence="3" id="KW-1185">Reference proteome</keyword>
<name>A0A7W2IDB0_9BURK</name>
<accession>A0A7W2IDB0</accession>
<dbReference type="InterPro" id="IPR036663">
    <property type="entry name" value="Fumarylacetoacetase_C_sf"/>
</dbReference>
<proteinExistence type="predicted"/>
<dbReference type="InterPro" id="IPR011234">
    <property type="entry name" value="Fumarylacetoacetase-like_C"/>
</dbReference>
<dbReference type="PANTHER" id="PTHR43211:SF1">
    <property type="entry name" value="BLL6422 PROTEIN"/>
    <property type="match status" value="1"/>
</dbReference>